<evidence type="ECO:0000259" key="2">
    <source>
        <dbReference type="PROSITE" id="PS50937"/>
    </source>
</evidence>
<dbReference type="PANTHER" id="PTHR30204:SF15">
    <property type="entry name" value="BLL5018 PROTEIN"/>
    <property type="match status" value="1"/>
</dbReference>
<dbReference type="PROSITE" id="PS50937">
    <property type="entry name" value="HTH_MERR_2"/>
    <property type="match status" value="1"/>
</dbReference>
<dbReference type="GO" id="GO:0003700">
    <property type="term" value="F:DNA-binding transcription factor activity"/>
    <property type="evidence" value="ECO:0007669"/>
    <property type="project" value="InterPro"/>
</dbReference>
<evidence type="ECO:0000256" key="1">
    <source>
        <dbReference type="ARBA" id="ARBA00023125"/>
    </source>
</evidence>
<dbReference type="SUPFAM" id="SSF46955">
    <property type="entry name" value="Putative DNA-binding domain"/>
    <property type="match status" value="1"/>
</dbReference>
<protein>
    <submittedName>
        <fullName evidence="3">MerR family transcriptional regulator</fullName>
    </submittedName>
</protein>
<dbReference type="GO" id="GO:0003677">
    <property type="term" value="F:DNA binding"/>
    <property type="evidence" value="ECO:0007669"/>
    <property type="project" value="UniProtKB-KW"/>
</dbReference>
<dbReference type="Gene3D" id="1.10.1660.10">
    <property type="match status" value="1"/>
</dbReference>
<dbReference type="EMBL" id="SRSC01000002">
    <property type="protein sequence ID" value="TGU72402.1"/>
    <property type="molecule type" value="Genomic_DNA"/>
</dbReference>
<comment type="caution">
    <text evidence="3">The sequence shown here is derived from an EMBL/GenBank/DDBJ whole genome shotgun (WGS) entry which is preliminary data.</text>
</comment>
<dbReference type="CDD" id="cd04765">
    <property type="entry name" value="HTH_MlrA-like_sg2"/>
    <property type="match status" value="1"/>
</dbReference>
<organism evidence="3 4">
    <name type="scientific">Geomonas terrae</name>
    <dbReference type="NCBI Taxonomy" id="2562681"/>
    <lineage>
        <taxon>Bacteria</taxon>
        <taxon>Pseudomonadati</taxon>
        <taxon>Thermodesulfobacteriota</taxon>
        <taxon>Desulfuromonadia</taxon>
        <taxon>Geobacterales</taxon>
        <taxon>Geobacteraceae</taxon>
        <taxon>Geomonas</taxon>
    </lineage>
</organism>
<proteinExistence type="predicted"/>
<dbReference type="Proteomes" id="UP000306416">
    <property type="component" value="Unassembled WGS sequence"/>
</dbReference>
<reference evidence="3 4" key="1">
    <citation type="submission" date="2019-04" db="EMBL/GenBank/DDBJ databases">
        <title>Geobacter oryzae sp. nov., ferric-reducing bacteria isolated from paddy soil.</title>
        <authorList>
            <person name="Xu Z."/>
            <person name="Masuda Y."/>
            <person name="Itoh H."/>
            <person name="Senoo K."/>
        </authorList>
    </citation>
    <scope>NUCLEOTIDE SEQUENCE [LARGE SCALE GENOMIC DNA]</scope>
    <source>
        <strain evidence="3 4">Red111</strain>
    </source>
</reference>
<keyword evidence="1" id="KW-0238">DNA-binding</keyword>
<evidence type="ECO:0000313" key="3">
    <source>
        <dbReference type="EMBL" id="TGU72402.1"/>
    </source>
</evidence>
<sequence length="112" mass="12664">MTTGAPDKLYLRIGEVSAVTGLPTSVLRYWETEFPGLAPRKSSSGQRLYSKKDVELVHEIKELLYAEKLTIEGARKRLEAKKKYRKSDLSGEALAALLQDVKLELMNLRDQL</sequence>
<dbReference type="PANTHER" id="PTHR30204">
    <property type="entry name" value="REDOX-CYCLING DRUG-SENSING TRANSCRIPTIONAL ACTIVATOR SOXR"/>
    <property type="match status" value="1"/>
</dbReference>
<accession>A0A4V3NZN8</accession>
<dbReference type="Pfam" id="PF13411">
    <property type="entry name" value="MerR_1"/>
    <property type="match status" value="1"/>
</dbReference>
<dbReference type="SMART" id="SM00422">
    <property type="entry name" value="HTH_MERR"/>
    <property type="match status" value="1"/>
</dbReference>
<keyword evidence="4" id="KW-1185">Reference proteome</keyword>
<dbReference type="RefSeq" id="WP_135869881.1">
    <property type="nucleotide sequence ID" value="NZ_SRSC01000002.1"/>
</dbReference>
<feature type="domain" description="HTH merR-type" evidence="2">
    <location>
        <begin position="10"/>
        <end position="80"/>
    </location>
</feature>
<gene>
    <name evidence="3" type="ORF">E4633_08820</name>
</gene>
<dbReference type="InterPro" id="IPR047057">
    <property type="entry name" value="MerR_fam"/>
</dbReference>
<evidence type="ECO:0000313" key="4">
    <source>
        <dbReference type="Proteomes" id="UP000306416"/>
    </source>
</evidence>
<name>A0A4V3NZN8_9BACT</name>
<dbReference type="InterPro" id="IPR009061">
    <property type="entry name" value="DNA-bd_dom_put_sf"/>
</dbReference>
<dbReference type="InterPro" id="IPR000551">
    <property type="entry name" value="MerR-type_HTH_dom"/>
</dbReference>
<dbReference type="AlphaFoldDB" id="A0A4V3NZN8"/>